<evidence type="ECO:0000313" key="4">
    <source>
        <dbReference type="EMBL" id="CAB4834517.1"/>
    </source>
</evidence>
<reference evidence="3" key="1">
    <citation type="submission" date="2020-05" db="EMBL/GenBank/DDBJ databases">
        <authorList>
            <person name="Chiriac C."/>
            <person name="Salcher M."/>
            <person name="Ghai R."/>
            <person name="Kavagutti S V."/>
        </authorList>
    </citation>
    <scope>NUCLEOTIDE SEQUENCE</scope>
</reference>
<dbReference type="NCBIfam" id="TIGR00689">
    <property type="entry name" value="rpiB_lacA_lacB"/>
    <property type="match status" value="1"/>
</dbReference>
<proteinExistence type="predicted"/>
<name>A0A6J6RL13_9ZZZZ</name>
<protein>
    <submittedName>
        <fullName evidence="3">Unannotated protein</fullName>
    </submittedName>
</protein>
<sequence>MSRIAIGSDHAGFDLKAHLVGVLQGEGHDVLDLGTHSTESCDYPPFCAAVGRAVRDGEAEFGIVLGGSGQGEQLAANKVHGVRAALCNDLYTARMARSHNDANVLSIGGRVVGIGLAEEILATFLATPFEGGRHARRVEQIMAIEQEESARAADRQSSPVTES</sequence>
<dbReference type="EMBL" id="CAESGF010000005">
    <property type="protein sequence ID" value="CAB4363368.1"/>
    <property type="molecule type" value="Genomic_DNA"/>
</dbReference>
<dbReference type="EMBL" id="CAFAAV010000261">
    <property type="protein sequence ID" value="CAB4834517.1"/>
    <property type="molecule type" value="Genomic_DNA"/>
</dbReference>
<dbReference type="InterPro" id="IPR036569">
    <property type="entry name" value="RpiB_LacA_LacB_sf"/>
</dbReference>
<evidence type="ECO:0000313" key="5">
    <source>
        <dbReference type="EMBL" id="CAB4852061.1"/>
    </source>
</evidence>
<keyword evidence="1" id="KW-0413">Isomerase</keyword>
<evidence type="ECO:0000313" key="2">
    <source>
        <dbReference type="EMBL" id="CAB4363368.1"/>
    </source>
</evidence>
<dbReference type="InterPro" id="IPR004785">
    <property type="entry name" value="RpiB"/>
</dbReference>
<dbReference type="GO" id="GO:0004751">
    <property type="term" value="F:ribose-5-phosphate isomerase activity"/>
    <property type="evidence" value="ECO:0007669"/>
    <property type="project" value="TreeGrafter"/>
</dbReference>
<dbReference type="GO" id="GO:0009052">
    <property type="term" value="P:pentose-phosphate shunt, non-oxidative branch"/>
    <property type="evidence" value="ECO:0007669"/>
    <property type="project" value="TreeGrafter"/>
</dbReference>
<dbReference type="EMBL" id="CAFBIY010000108">
    <property type="protein sequence ID" value="CAB4852061.1"/>
    <property type="molecule type" value="Genomic_DNA"/>
</dbReference>
<dbReference type="EMBL" id="CAEZYF010000008">
    <property type="protein sequence ID" value="CAB4723158.1"/>
    <property type="molecule type" value="Genomic_DNA"/>
</dbReference>
<dbReference type="NCBIfam" id="NF004051">
    <property type="entry name" value="PRK05571.1"/>
    <property type="match status" value="1"/>
</dbReference>
<dbReference type="InterPro" id="IPR003500">
    <property type="entry name" value="RpiB_LacA_LacB"/>
</dbReference>
<evidence type="ECO:0000256" key="1">
    <source>
        <dbReference type="ARBA" id="ARBA00023235"/>
    </source>
</evidence>
<dbReference type="AlphaFoldDB" id="A0A6J6RL13"/>
<evidence type="ECO:0000313" key="7">
    <source>
        <dbReference type="EMBL" id="CAB4972330.1"/>
    </source>
</evidence>
<dbReference type="GO" id="GO:0019316">
    <property type="term" value="P:D-allose catabolic process"/>
    <property type="evidence" value="ECO:0007669"/>
    <property type="project" value="TreeGrafter"/>
</dbReference>
<evidence type="ECO:0000313" key="6">
    <source>
        <dbReference type="EMBL" id="CAB4925740.1"/>
    </source>
</evidence>
<dbReference type="EMBL" id="CAFBOL010000003">
    <property type="protein sequence ID" value="CAB4972330.1"/>
    <property type="molecule type" value="Genomic_DNA"/>
</dbReference>
<dbReference type="PIRSF" id="PIRSF005384">
    <property type="entry name" value="RpiB_LacA_B"/>
    <property type="match status" value="1"/>
</dbReference>
<dbReference type="EMBL" id="CAFBMT010000005">
    <property type="protein sequence ID" value="CAB4925740.1"/>
    <property type="molecule type" value="Genomic_DNA"/>
</dbReference>
<dbReference type="PANTHER" id="PTHR30345">
    <property type="entry name" value="RIBOSE-5-PHOSPHATE ISOMERASE B"/>
    <property type="match status" value="1"/>
</dbReference>
<accession>A0A6J6RL13</accession>
<organism evidence="3">
    <name type="scientific">freshwater metagenome</name>
    <dbReference type="NCBI Taxonomy" id="449393"/>
    <lineage>
        <taxon>unclassified sequences</taxon>
        <taxon>metagenomes</taxon>
        <taxon>ecological metagenomes</taxon>
    </lineage>
</organism>
<dbReference type="Pfam" id="PF02502">
    <property type="entry name" value="LacAB_rpiB"/>
    <property type="match status" value="1"/>
</dbReference>
<evidence type="ECO:0000313" key="3">
    <source>
        <dbReference type="EMBL" id="CAB4723158.1"/>
    </source>
</evidence>
<dbReference type="PANTHER" id="PTHR30345:SF0">
    <property type="entry name" value="DNA DAMAGE-REPAIR_TOLERATION PROTEIN DRT102"/>
    <property type="match status" value="1"/>
</dbReference>
<dbReference type="NCBIfam" id="TIGR01120">
    <property type="entry name" value="rpiB"/>
    <property type="match status" value="1"/>
</dbReference>
<dbReference type="SUPFAM" id="SSF89623">
    <property type="entry name" value="Ribose/Galactose isomerase RpiB/AlsB"/>
    <property type="match status" value="1"/>
</dbReference>
<dbReference type="Gene3D" id="3.40.1400.10">
    <property type="entry name" value="Sugar-phosphate isomerase, RpiB/LacA/LacB"/>
    <property type="match status" value="1"/>
</dbReference>
<gene>
    <name evidence="3" type="ORF">UFOPK2656_01527</name>
    <name evidence="4" type="ORF">UFOPK3099_02542</name>
    <name evidence="5" type="ORF">UFOPK3267_01867</name>
    <name evidence="6" type="ORF">UFOPK3651_01151</name>
    <name evidence="7" type="ORF">UFOPK3931_00236</name>
    <name evidence="2" type="ORF">UFOPK4189_01148</name>
</gene>